<evidence type="ECO:0000313" key="10">
    <source>
        <dbReference type="Proteomes" id="UP001174997"/>
    </source>
</evidence>
<keyword evidence="6" id="KW-0187">Copper transport</keyword>
<keyword evidence="6" id="KW-0813">Transport</keyword>
<comment type="subcellular location">
    <subcellularLocation>
        <location evidence="1 6">Membrane</location>
        <topology evidence="1 6">Multi-pass membrane protein</topology>
    </subcellularLocation>
</comment>
<evidence type="ECO:0000256" key="5">
    <source>
        <dbReference type="ARBA" id="ARBA00023136"/>
    </source>
</evidence>
<dbReference type="InterPro" id="IPR007274">
    <property type="entry name" value="Cop_transporter"/>
</dbReference>
<dbReference type="AlphaFoldDB" id="A0AA39YMM0"/>
<keyword evidence="10" id="KW-1185">Reference proteome</keyword>
<evidence type="ECO:0000313" key="9">
    <source>
        <dbReference type="EMBL" id="KAK0653850.1"/>
    </source>
</evidence>
<evidence type="ECO:0000256" key="4">
    <source>
        <dbReference type="ARBA" id="ARBA00022989"/>
    </source>
</evidence>
<keyword evidence="8" id="KW-0732">Signal</keyword>
<evidence type="ECO:0000256" key="7">
    <source>
        <dbReference type="SAM" id="MobiDB-lite"/>
    </source>
</evidence>
<evidence type="ECO:0000256" key="2">
    <source>
        <dbReference type="ARBA" id="ARBA00006921"/>
    </source>
</evidence>
<dbReference type="PANTHER" id="PTHR12483">
    <property type="entry name" value="SOLUTE CARRIER FAMILY 31 COPPER TRANSPORTERS"/>
    <property type="match status" value="1"/>
</dbReference>
<evidence type="ECO:0000256" key="1">
    <source>
        <dbReference type="ARBA" id="ARBA00004141"/>
    </source>
</evidence>
<feature type="signal peptide" evidence="8">
    <location>
        <begin position="1"/>
        <end position="20"/>
    </location>
</feature>
<accession>A0AA39YMM0</accession>
<dbReference type="GO" id="GO:0005375">
    <property type="term" value="F:copper ion transmembrane transporter activity"/>
    <property type="evidence" value="ECO:0007669"/>
    <property type="project" value="UniProtKB-UniRule"/>
</dbReference>
<feature type="compositionally biased region" description="Basic and acidic residues" evidence="7">
    <location>
        <begin position="135"/>
        <end position="144"/>
    </location>
</feature>
<sequence>MAATCIGVLLLAFLLEGLRRLTREYDRHLLRRHTRRNHPRGGGGHNNDEVVFLETEPVPPPPVGRRITPARPLTVEQHVRRESAAALSGPHEEGIGQVDGQCGSKPGKRGGRGGGLGHRLGRQRGKSHTGGLGGEPERKGRGEGSYRPGFWEQLMRAVLHLVNFVVAYLLMLLGMYYNGFVLFSIFLGVFLGFLLFQWTRLGTHTNERHGKLEERNEAVEDVTVCCG</sequence>
<dbReference type="PANTHER" id="PTHR12483:SF73">
    <property type="entry name" value="COPPER TRANSPORT PROTEIN CTR3"/>
    <property type="match status" value="1"/>
</dbReference>
<proteinExistence type="inferred from homology"/>
<keyword evidence="6" id="KW-0406">Ion transport</keyword>
<dbReference type="GO" id="GO:0016020">
    <property type="term" value="C:membrane"/>
    <property type="evidence" value="ECO:0007669"/>
    <property type="project" value="UniProtKB-SubCell"/>
</dbReference>
<dbReference type="Proteomes" id="UP001174997">
    <property type="component" value="Unassembled WGS sequence"/>
</dbReference>
<dbReference type="Pfam" id="PF04145">
    <property type="entry name" value="Ctr"/>
    <property type="match status" value="1"/>
</dbReference>
<evidence type="ECO:0000256" key="6">
    <source>
        <dbReference type="RuleBase" id="RU367022"/>
    </source>
</evidence>
<keyword evidence="5 6" id="KW-0472">Membrane</keyword>
<gene>
    <name evidence="9" type="ORF">QBC41DRAFT_386908</name>
</gene>
<keyword evidence="3 6" id="KW-0812">Transmembrane</keyword>
<protein>
    <recommendedName>
        <fullName evidence="6">Copper transport protein</fullName>
    </recommendedName>
</protein>
<keyword evidence="6" id="KW-0186">Copper</keyword>
<organism evidence="9 10">
    <name type="scientific">Cercophora samala</name>
    <dbReference type="NCBI Taxonomy" id="330535"/>
    <lineage>
        <taxon>Eukaryota</taxon>
        <taxon>Fungi</taxon>
        <taxon>Dikarya</taxon>
        <taxon>Ascomycota</taxon>
        <taxon>Pezizomycotina</taxon>
        <taxon>Sordariomycetes</taxon>
        <taxon>Sordariomycetidae</taxon>
        <taxon>Sordariales</taxon>
        <taxon>Lasiosphaeriaceae</taxon>
        <taxon>Cercophora</taxon>
    </lineage>
</organism>
<feature type="chain" id="PRO_5041445191" description="Copper transport protein" evidence="8">
    <location>
        <begin position="21"/>
        <end position="227"/>
    </location>
</feature>
<reference evidence="9" key="1">
    <citation type="submission" date="2023-06" db="EMBL/GenBank/DDBJ databases">
        <title>Genome-scale phylogeny and comparative genomics of the fungal order Sordariales.</title>
        <authorList>
            <consortium name="Lawrence Berkeley National Laboratory"/>
            <person name="Hensen N."/>
            <person name="Bonometti L."/>
            <person name="Westerberg I."/>
            <person name="Brannstrom I.O."/>
            <person name="Guillou S."/>
            <person name="Cros-Aarteil S."/>
            <person name="Calhoun S."/>
            <person name="Haridas S."/>
            <person name="Kuo A."/>
            <person name="Mondo S."/>
            <person name="Pangilinan J."/>
            <person name="Riley R."/>
            <person name="Labutti K."/>
            <person name="Andreopoulos B."/>
            <person name="Lipzen A."/>
            <person name="Chen C."/>
            <person name="Yanf M."/>
            <person name="Daum C."/>
            <person name="Ng V."/>
            <person name="Clum A."/>
            <person name="Steindorff A."/>
            <person name="Ohm R."/>
            <person name="Martin F."/>
            <person name="Silar P."/>
            <person name="Natvig D."/>
            <person name="Lalanne C."/>
            <person name="Gautier V."/>
            <person name="Ament-Velasquez S.L."/>
            <person name="Kruys A."/>
            <person name="Hutchinson M.I."/>
            <person name="Powell A.J."/>
            <person name="Barry K."/>
            <person name="Miller A.N."/>
            <person name="Grigoriev I.V."/>
            <person name="Debuchy R."/>
            <person name="Gladieux P."/>
            <person name="Thoren M.H."/>
            <person name="Johannesson H."/>
        </authorList>
    </citation>
    <scope>NUCLEOTIDE SEQUENCE</scope>
    <source>
        <strain evidence="9">CBS 307.81</strain>
    </source>
</reference>
<keyword evidence="4 6" id="KW-1133">Transmembrane helix</keyword>
<feature type="transmembrane region" description="Helical" evidence="6">
    <location>
        <begin position="180"/>
        <end position="198"/>
    </location>
</feature>
<comment type="caution">
    <text evidence="9">The sequence shown here is derived from an EMBL/GenBank/DDBJ whole genome shotgun (WGS) entry which is preliminary data.</text>
</comment>
<dbReference type="EMBL" id="JAULSY010000237">
    <property type="protein sequence ID" value="KAK0653850.1"/>
    <property type="molecule type" value="Genomic_DNA"/>
</dbReference>
<evidence type="ECO:0000256" key="8">
    <source>
        <dbReference type="SAM" id="SignalP"/>
    </source>
</evidence>
<evidence type="ECO:0000256" key="3">
    <source>
        <dbReference type="ARBA" id="ARBA00022692"/>
    </source>
</evidence>
<comment type="similarity">
    <text evidence="2 6">Belongs to the copper transporter (Ctr) (TC 1.A.56) family. SLC31A subfamily.</text>
</comment>
<feature type="region of interest" description="Disordered" evidence="7">
    <location>
        <begin position="77"/>
        <end position="144"/>
    </location>
</feature>
<name>A0AA39YMM0_9PEZI</name>